<dbReference type="InterPro" id="IPR029068">
    <property type="entry name" value="Glyas_Bleomycin-R_OHBP_Dase"/>
</dbReference>
<dbReference type="CDD" id="cd06587">
    <property type="entry name" value="VOC"/>
    <property type="match status" value="1"/>
</dbReference>
<name>A0AAQ1G5R4_9GAMM</name>
<keyword evidence="3" id="KW-1185">Reference proteome</keyword>
<keyword evidence="2" id="KW-0456">Lyase</keyword>
<organism evidence="2 3">
    <name type="scientific">Halopseudomonas aestusnigri</name>
    <dbReference type="NCBI Taxonomy" id="857252"/>
    <lineage>
        <taxon>Bacteria</taxon>
        <taxon>Pseudomonadati</taxon>
        <taxon>Pseudomonadota</taxon>
        <taxon>Gammaproteobacteria</taxon>
        <taxon>Pseudomonadales</taxon>
        <taxon>Pseudomonadaceae</taxon>
        <taxon>Halopseudomonas</taxon>
    </lineage>
</organism>
<evidence type="ECO:0000313" key="2">
    <source>
        <dbReference type="EMBL" id="SEF94119.1"/>
    </source>
</evidence>
<dbReference type="Gene3D" id="3.10.180.10">
    <property type="entry name" value="2,3-Dihydroxybiphenyl 1,2-Dioxygenase, domain 1"/>
    <property type="match status" value="1"/>
</dbReference>
<dbReference type="InterPro" id="IPR037523">
    <property type="entry name" value="VOC_core"/>
</dbReference>
<dbReference type="GO" id="GO:0016829">
    <property type="term" value="F:lyase activity"/>
    <property type="evidence" value="ECO:0007669"/>
    <property type="project" value="UniProtKB-KW"/>
</dbReference>
<evidence type="ECO:0000259" key="1">
    <source>
        <dbReference type="PROSITE" id="PS51819"/>
    </source>
</evidence>
<proteinExistence type="predicted"/>
<dbReference type="SUPFAM" id="SSF54593">
    <property type="entry name" value="Glyoxalase/Bleomycin resistance protein/Dihydroxybiphenyl dioxygenase"/>
    <property type="match status" value="1"/>
</dbReference>
<sequence length="228" mass="24533">MSLAKAFFDVGLFTNQRDAQQRFWSEQVGLPFDHTLKLGGGILQHRYSAGEAVLKLNDARDPLPSPAAMPIIEILVGIDGLTQKRALQDPDGNRITLLPAGTDGITGLAVRLRVAELDRSQRFYTDVLGCDLLAPGMLRCADARILLEQGDTPASDDQQALAALGLRYLTLQVFDCDLAYAQAMANGASGAREPVTLGSTARIAFIRDPDGVWIELSERASVTGKPVA</sequence>
<dbReference type="InterPro" id="IPR004360">
    <property type="entry name" value="Glyas_Fos-R_dOase_dom"/>
</dbReference>
<protein>
    <submittedName>
        <fullName evidence="2">Lactoylglutathione lyase</fullName>
    </submittedName>
</protein>
<reference evidence="2 3" key="1">
    <citation type="submission" date="2016-10" db="EMBL/GenBank/DDBJ databases">
        <authorList>
            <person name="Varghese N."/>
            <person name="Submissions S."/>
        </authorList>
    </citation>
    <scope>NUCLEOTIDE SEQUENCE [LARGE SCALE GENOMIC DNA]</scope>
    <source>
        <strain evidence="2 3">CECT 8317</strain>
    </source>
</reference>
<gene>
    <name evidence="2" type="ORF">SAMN05216586_102351</name>
</gene>
<dbReference type="EMBL" id="FNVE01000002">
    <property type="protein sequence ID" value="SEF94119.1"/>
    <property type="molecule type" value="Genomic_DNA"/>
</dbReference>
<dbReference type="PROSITE" id="PS51819">
    <property type="entry name" value="VOC"/>
    <property type="match status" value="1"/>
</dbReference>
<dbReference type="Proteomes" id="UP000243518">
    <property type="component" value="Unassembled WGS sequence"/>
</dbReference>
<feature type="domain" description="VOC" evidence="1">
    <location>
        <begin position="104"/>
        <end position="219"/>
    </location>
</feature>
<dbReference type="AlphaFoldDB" id="A0AAQ1G5R4"/>
<dbReference type="RefSeq" id="WP_088274247.1">
    <property type="nucleotide sequence ID" value="NZ_FNVE01000002.1"/>
</dbReference>
<comment type="caution">
    <text evidence="2">The sequence shown here is derived from an EMBL/GenBank/DDBJ whole genome shotgun (WGS) entry which is preliminary data.</text>
</comment>
<accession>A0AAQ1G5R4</accession>
<dbReference type="Pfam" id="PF00903">
    <property type="entry name" value="Glyoxalase"/>
    <property type="match status" value="1"/>
</dbReference>
<evidence type="ECO:0000313" key="3">
    <source>
        <dbReference type="Proteomes" id="UP000243518"/>
    </source>
</evidence>